<evidence type="ECO:0000256" key="9">
    <source>
        <dbReference type="ARBA" id="ARBA00061644"/>
    </source>
</evidence>
<dbReference type="PANTHER" id="PTHR43394:SF1">
    <property type="entry name" value="ATP-BINDING CASSETTE SUB-FAMILY B MEMBER 10, MITOCHONDRIAL"/>
    <property type="match status" value="1"/>
</dbReference>
<dbReference type="GO" id="GO:0005524">
    <property type="term" value="F:ATP binding"/>
    <property type="evidence" value="ECO:0007669"/>
    <property type="project" value="UniProtKB-KW"/>
</dbReference>
<evidence type="ECO:0000259" key="13">
    <source>
        <dbReference type="PROSITE" id="PS50893"/>
    </source>
</evidence>
<feature type="transmembrane region" description="Helical" evidence="12">
    <location>
        <begin position="102"/>
        <end position="120"/>
    </location>
</feature>
<dbReference type="PANTHER" id="PTHR43394">
    <property type="entry name" value="ATP-DEPENDENT PERMEASE MDL1, MITOCHONDRIAL"/>
    <property type="match status" value="1"/>
</dbReference>
<keyword evidence="6 12" id="KW-1133">Transmembrane helix</keyword>
<dbReference type="EMBL" id="FMCX01000001">
    <property type="protein sequence ID" value="SCE74703.1"/>
    <property type="molecule type" value="Genomic_DNA"/>
</dbReference>
<evidence type="ECO:0000313" key="15">
    <source>
        <dbReference type="EMBL" id="SCE74703.1"/>
    </source>
</evidence>
<accession>A0A1C4USP0</accession>
<dbReference type="InterPro" id="IPR036640">
    <property type="entry name" value="ABC1_TM_sf"/>
</dbReference>
<dbReference type="InterPro" id="IPR027417">
    <property type="entry name" value="P-loop_NTPase"/>
</dbReference>
<evidence type="ECO:0000256" key="7">
    <source>
        <dbReference type="ARBA" id="ARBA00023136"/>
    </source>
</evidence>
<evidence type="ECO:0000256" key="11">
    <source>
        <dbReference type="SAM" id="MobiDB-lite"/>
    </source>
</evidence>
<feature type="domain" description="ABC transmembrane type-1" evidence="14">
    <location>
        <begin position="105"/>
        <end position="428"/>
    </location>
</feature>
<dbReference type="FunFam" id="3.40.50.300:FF:000287">
    <property type="entry name" value="Multidrug ABC transporter ATP-binding protein"/>
    <property type="match status" value="1"/>
</dbReference>
<dbReference type="SUPFAM" id="SSF52540">
    <property type="entry name" value="P-loop containing nucleoside triphosphate hydrolases"/>
    <property type="match status" value="1"/>
</dbReference>
<dbReference type="PROSITE" id="PS50929">
    <property type="entry name" value="ABC_TM1F"/>
    <property type="match status" value="1"/>
</dbReference>
<dbReference type="AlphaFoldDB" id="A0A1C4USP0"/>
<proteinExistence type="inferred from homology"/>
<feature type="transmembrane region" description="Helical" evidence="12">
    <location>
        <begin position="364"/>
        <end position="390"/>
    </location>
</feature>
<dbReference type="SMART" id="SM00382">
    <property type="entry name" value="AAA"/>
    <property type="match status" value="1"/>
</dbReference>
<dbReference type="CDD" id="cd03254">
    <property type="entry name" value="ABCC_Glucan_exporter_like"/>
    <property type="match status" value="1"/>
</dbReference>
<comment type="subcellular location">
    <subcellularLocation>
        <location evidence="1">Cell membrane</location>
        <topology evidence="1">Multi-pass membrane protein</topology>
    </subcellularLocation>
</comment>
<feature type="transmembrane region" description="Helical" evidence="12">
    <location>
        <begin position="185"/>
        <end position="207"/>
    </location>
</feature>
<gene>
    <name evidence="15" type="ORF">GA0070564_101692</name>
</gene>
<dbReference type="Gene3D" id="3.40.50.300">
    <property type="entry name" value="P-loop containing nucleotide triphosphate hydrolases"/>
    <property type="match status" value="1"/>
</dbReference>
<reference evidence="16" key="1">
    <citation type="submission" date="2016-06" db="EMBL/GenBank/DDBJ databases">
        <authorList>
            <person name="Varghese N."/>
            <person name="Submissions Spin"/>
        </authorList>
    </citation>
    <scope>NUCLEOTIDE SEQUENCE [LARGE SCALE GENOMIC DNA]</scope>
    <source>
        <strain evidence="16">DSM 44830</strain>
    </source>
</reference>
<dbReference type="Pfam" id="PF00664">
    <property type="entry name" value="ABC_membrane"/>
    <property type="match status" value="1"/>
</dbReference>
<dbReference type="GO" id="GO:0015421">
    <property type="term" value="F:ABC-type oligopeptide transporter activity"/>
    <property type="evidence" value="ECO:0007669"/>
    <property type="project" value="TreeGrafter"/>
</dbReference>
<dbReference type="Proteomes" id="UP000199504">
    <property type="component" value="Unassembled WGS sequence"/>
</dbReference>
<dbReference type="PROSITE" id="PS00211">
    <property type="entry name" value="ABC_TRANSPORTER_1"/>
    <property type="match status" value="1"/>
</dbReference>
<evidence type="ECO:0000256" key="12">
    <source>
        <dbReference type="SAM" id="Phobius"/>
    </source>
</evidence>
<dbReference type="InterPro" id="IPR011527">
    <property type="entry name" value="ABC1_TM_dom"/>
</dbReference>
<evidence type="ECO:0000256" key="5">
    <source>
        <dbReference type="ARBA" id="ARBA00022840"/>
    </source>
</evidence>
<name>A0A1C4USP0_9ACTN</name>
<keyword evidence="16" id="KW-1185">Reference proteome</keyword>
<feature type="transmembrane region" description="Helical" evidence="12">
    <location>
        <begin position="287"/>
        <end position="304"/>
    </location>
</feature>
<evidence type="ECO:0000256" key="3">
    <source>
        <dbReference type="ARBA" id="ARBA00022692"/>
    </source>
</evidence>
<keyword evidence="2" id="KW-0813">Transport</keyword>
<evidence type="ECO:0000256" key="2">
    <source>
        <dbReference type="ARBA" id="ARBA00022448"/>
    </source>
</evidence>
<evidence type="ECO:0000256" key="4">
    <source>
        <dbReference type="ARBA" id="ARBA00022741"/>
    </source>
</evidence>
<keyword evidence="3 12" id="KW-0812">Transmembrane</keyword>
<evidence type="ECO:0000256" key="6">
    <source>
        <dbReference type="ARBA" id="ARBA00022989"/>
    </source>
</evidence>
<dbReference type="InterPro" id="IPR003439">
    <property type="entry name" value="ABC_transporter-like_ATP-bd"/>
</dbReference>
<keyword evidence="5 15" id="KW-0067">ATP-binding</keyword>
<evidence type="ECO:0000256" key="1">
    <source>
        <dbReference type="ARBA" id="ARBA00004651"/>
    </source>
</evidence>
<keyword evidence="7 12" id="KW-0472">Membrane</keyword>
<feature type="domain" description="ABC transporter" evidence="13">
    <location>
        <begin position="459"/>
        <end position="693"/>
    </location>
</feature>
<evidence type="ECO:0000256" key="8">
    <source>
        <dbReference type="ARBA" id="ARBA00055053"/>
    </source>
</evidence>
<comment type="function">
    <text evidence="8">ABC transporter involved in fatty acid import. Transmembrane domains (TMD) form a pore in the membrane and the ATP-binding domain (NBD) is responsible for energy generation.</text>
</comment>
<evidence type="ECO:0000259" key="14">
    <source>
        <dbReference type="PROSITE" id="PS50929"/>
    </source>
</evidence>
<dbReference type="InterPro" id="IPR003593">
    <property type="entry name" value="AAA+_ATPase"/>
</dbReference>
<dbReference type="InterPro" id="IPR017871">
    <property type="entry name" value="ABC_transporter-like_CS"/>
</dbReference>
<dbReference type="Gene3D" id="1.20.1560.10">
    <property type="entry name" value="ABC transporter type 1, transmembrane domain"/>
    <property type="match status" value="1"/>
</dbReference>
<feature type="region of interest" description="Disordered" evidence="11">
    <location>
        <begin position="1"/>
        <end position="77"/>
    </location>
</feature>
<dbReference type="GO" id="GO:0016887">
    <property type="term" value="F:ATP hydrolysis activity"/>
    <property type="evidence" value="ECO:0007669"/>
    <property type="project" value="InterPro"/>
</dbReference>
<dbReference type="GO" id="GO:0005886">
    <property type="term" value="C:plasma membrane"/>
    <property type="evidence" value="ECO:0007669"/>
    <property type="project" value="UniProtKB-SubCell"/>
</dbReference>
<dbReference type="STRING" id="262898.GA0070564_101692"/>
<dbReference type="Pfam" id="PF00005">
    <property type="entry name" value="ABC_tran"/>
    <property type="match status" value="1"/>
</dbReference>
<sequence length="710" mass="76278">MSARSEPNEPGARAPQSRTGGGGAGARKDPGWWGAPPAGKGGGGAGVPEQKAAGDPRTPKRLPPGGQRGGPPWMGAAMPAEKSMNFGPSARRLLGRLRPHRLQLVTIITLGVSSVAAAVVGPKILGRATDIIFTGVIGHQLPAGSTLDQAVAGARAAGNDNLADMLARMDVVPGVGIDFDALGRVLLLALGLYLAASLLSWWQGWLLNGVVQRTVLRLRADVEDKLNRLPLPYFDRQPRGELLSRVTNDIDNISQTLSQTLSQLLTSVLTVVGVLAMMFWISPVLALVALVAVPLSVIVTRLIAKRSQRRFIAQWRHTGELNGQIEEAYTGHELVKVFGRQREVEAAFAAKNEELFQASFGAQFISGIIMPAMMFVGNLSYVAIAVVGGLRVASGTMSLGDVQAFIQYSRQFTQPLTQVASMANLLQSGVASAERVFAVLDAEEQTPDRVASARVDGRVEFEHVSFRYKPDKPLIDDLSLVAEPGHTVAIVGPTGAGKTTLVNLIMRFYELDAGRITLDRQDISTMTRTELRGRIGMVLQDTWLFGGTIRDNIAYGRPGAGEEEILAAARATFVDRFVRSLPDGYDTVINEEGSNVSAGEKQLITIARAFLAEPSLLILDEATSSVDTRTEVLLQRAMAALRSDRTSFVIAHRLSTIRDADLILMMEHGRIVEQGTHEELLAAGGAYHDLYHSQFTAAASVDAEPEPAAR</sequence>
<protein>
    <recommendedName>
        <fullName evidence="10">Fatty acid ABC transporter ATP-binding/permease protein</fullName>
    </recommendedName>
</protein>
<dbReference type="InterPro" id="IPR039421">
    <property type="entry name" value="Type_1_exporter"/>
</dbReference>
<keyword evidence="4" id="KW-0547">Nucleotide-binding</keyword>
<dbReference type="SUPFAM" id="SSF90123">
    <property type="entry name" value="ABC transporter transmembrane region"/>
    <property type="match status" value="1"/>
</dbReference>
<comment type="similarity">
    <text evidence="9">Belongs to the ABC transporter superfamily. Lipid exporter (TC 3.A.1.106) family.</text>
</comment>
<dbReference type="PROSITE" id="PS50893">
    <property type="entry name" value="ABC_TRANSPORTER_2"/>
    <property type="match status" value="1"/>
</dbReference>
<organism evidence="15 16">
    <name type="scientific">Micromonospora mirobrigensis</name>
    <dbReference type="NCBI Taxonomy" id="262898"/>
    <lineage>
        <taxon>Bacteria</taxon>
        <taxon>Bacillati</taxon>
        <taxon>Actinomycetota</taxon>
        <taxon>Actinomycetes</taxon>
        <taxon>Micromonosporales</taxon>
        <taxon>Micromonosporaceae</taxon>
        <taxon>Micromonospora</taxon>
    </lineage>
</organism>
<evidence type="ECO:0000313" key="16">
    <source>
        <dbReference type="Proteomes" id="UP000199504"/>
    </source>
</evidence>
<dbReference type="CDD" id="cd18547">
    <property type="entry name" value="ABC_6TM_Tm288_like"/>
    <property type="match status" value="1"/>
</dbReference>
<evidence type="ECO:0000256" key="10">
    <source>
        <dbReference type="ARBA" id="ARBA00071747"/>
    </source>
</evidence>